<dbReference type="Proteomes" id="UP000247454">
    <property type="component" value="Unassembled WGS sequence"/>
</dbReference>
<protein>
    <submittedName>
        <fullName evidence="1">Uncharacterized protein</fullName>
    </submittedName>
</protein>
<evidence type="ECO:0000313" key="2">
    <source>
        <dbReference type="Proteomes" id="UP000247454"/>
    </source>
</evidence>
<accession>A0A318T3T0</accession>
<proteinExistence type="predicted"/>
<evidence type="ECO:0000313" key="1">
    <source>
        <dbReference type="EMBL" id="PYE87501.1"/>
    </source>
</evidence>
<organism evidence="1 2">
    <name type="scientific">Phyllobacterium leguminum</name>
    <dbReference type="NCBI Taxonomy" id="314237"/>
    <lineage>
        <taxon>Bacteria</taxon>
        <taxon>Pseudomonadati</taxon>
        <taxon>Pseudomonadota</taxon>
        <taxon>Alphaproteobacteria</taxon>
        <taxon>Hyphomicrobiales</taxon>
        <taxon>Phyllobacteriaceae</taxon>
        <taxon>Phyllobacterium</taxon>
    </lineage>
</organism>
<dbReference type="AlphaFoldDB" id="A0A318T3T0"/>
<reference evidence="1 2" key="1">
    <citation type="submission" date="2018-06" db="EMBL/GenBank/DDBJ databases">
        <title>Genomic Encyclopedia of Type Strains, Phase III (KMG-III): the genomes of soil and plant-associated and newly described type strains.</title>
        <authorList>
            <person name="Whitman W."/>
        </authorList>
    </citation>
    <scope>NUCLEOTIDE SEQUENCE [LARGE SCALE GENOMIC DNA]</scope>
    <source>
        <strain evidence="1 2">ORS 1419</strain>
    </source>
</reference>
<comment type="caution">
    <text evidence="1">The sequence shown here is derived from an EMBL/GenBank/DDBJ whole genome shotgun (WGS) entry which is preliminary data.</text>
</comment>
<name>A0A318T3T0_9HYPH</name>
<dbReference type="EMBL" id="QJTF01000012">
    <property type="protein sequence ID" value="PYE87501.1"/>
    <property type="molecule type" value="Genomic_DNA"/>
</dbReference>
<sequence length="30" mass="3625">MDMDEFLFWFNETVEFEEAKAAAIRKAQEK</sequence>
<gene>
    <name evidence="1" type="ORF">C7477_1122</name>
</gene>
<keyword evidence="2" id="KW-1185">Reference proteome</keyword>